<reference evidence="4" key="1">
    <citation type="submission" date="2016-10" db="EMBL/GenBank/DDBJ databases">
        <authorList>
            <person name="Varghese N."/>
            <person name="Submissions S."/>
        </authorList>
    </citation>
    <scope>NUCLEOTIDE SEQUENCE [LARGE SCALE GENOMIC DNA]</scope>
    <source>
        <strain evidence="4">DSM 10146</strain>
    </source>
</reference>
<dbReference type="PROSITE" id="PS51201">
    <property type="entry name" value="RCK_N"/>
    <property type="match status" value="1"/>
</dbReference>
<evidence type="ECO:0000259" key="1">
    <source>
        <dbReference type="PROSITE" id="PS51201"/>
    </source>
</evidence>
<dbReference type="STRING" id="282683.SAMN04488105_12111"/>
<feature type="domain" description="RCK N-terminal" evidence="1">
    <location>
        <begin position="6"/>
        <end position="123"/>
    </location>
</feature>
<keyword evidence="4" id="KW-1185">Reference proteome</keyword>
<dbReference type="InterPro" id="IPR050721">
    <property type="entry name" value="Trk_Ktr_HKT_K-transport"/>
</dbReference>
<evidence type="ECO:0000313" key="3">
    <source>
        <dbReference type="EMBL" id="SDF43172.1"/>
    </source>
</evidence>
<organism evidence="3 4">
    <name type="scientific">Salipiger thiooxidans</name>
    <dbReference type="NCBI Taxonomy" id="282683"/>
    <lineage>
        <taxon>Bacteria</taxon>
        <taxon>Pseudomonadati</taxon>
        <taxon>Pseudomonadota</taxon>
        <taxon>Alphaproteobacteria</taxon>
        <taxon>Rhodobacterales</taxon>
        <taxon>Roseobacteraceae</taxon>
        <taxon>Salipiger</taxon>
    </lineage>
</organism>
<dbReference type="PANTHER" id="PTHR43833:SF7">
    <property type="entry name" value="KTR SYSTEM POTASSIUM UPTAKE PROTEIN C"/>
    <property type="match status" value="1"/>
</dbReference>
<dbReference type="OrthoDB" id="9781411at2"/>
<name>A0A1G7L0W0_9RHOB</name>
<gene>
    <name evidence="3" type="ORF">SAMN04488105_12111</name>
</gene>
<sequence>MPKPKSRSFAVIGLGTFGTTVASELARFGNHVLGIDLQERNVSRVADTIAEAAIADGRDDQALREVGVGSYDVAVVAIGEELDANILCTMNVRMLGVPTVWVKAMNRTHHRILSKLGADRVILPEQEIGRHIAQMLHNPLVRDYVSLGNGFHVVDFRVPQSLDGTRIDRIGLAEKFDLRALGLMRGSDYVDCEAGTTELKADDKLLLLGRRENLRRFADGL</sequence>
<dbReference type="InterPro" id="IPR006037">
    <property type="entry name" value="RCK_C"/>
</dbReference>
<dbReference type="SUPFAM" id="SSF51735">
    <property type="entry name" value="NAD(P)-binding Rossmann-fold domains"/>
    <property type="match status" value="1"/>
</dbReference>
<dbReference type="GO" id="GO:0008324">
    <property type="term" value="F:monoatomic cation transmembrane transporter activity"/>
    <property type="evidence" value="ECO:0007669"/>
    <property type="project" value="InterPro"/>
</dbReference>
<dbReference type="PROSITE" id="PS51202">
    <property type="entry name" value="RCK_C"/>
    <property type="match status" value="1"/>
</dbReference>
<protein>
    <submittedName>
        <fullName evidence="3">Trk system potassium uptake protein TrkA</fullName>
    </submittedName>
</protein>
<proteinExistence type="predicted"/>
<dbReference type="EMBL" id="FNAV01000021">
    <property type="protein sequence ID" value="SDF43172.1"/>
    <property type="molecule type" value="Genomic_DNA"/>
</dbReference>
<dbReference type="RefSeq" id="WP_089963317.1">
    <property type="nucleotide sequence ID" value="NZ_FNAV01000021.1"/>
</dbReference>
<dbReference type="GO" id="GO:0006813">
    <property type="term" value="P:potassium ion transport"/>
    <property type="evidence" value="ECO:0007669"/>
    <property type="project" value="InterPro"/>
</dbReference>
<feature type="domain" description="RCK C-terminal" evidence="2">
    <location>
        <begin position="142"/>
        <end position="221"/>
    </location>
</feature>
<dbReference type="InterPro" id="IPR036721">
    <property type="entry name" value="RCK_C_sf"/>
</dbReference>
<evidence type="ECO:0000313" key="4">
    <source>
        <dbReference type="Proteomes" id="UP000198994"/>
    </source>
</evidence>
<dbReference type="Pfam" id="PF02254">
    <property type="entry name" value="TrkA_N"/>
    <property type="match status" value="1"/>
</dbReference>
<dbReference type="Gene3D" id="3.40.50.720">
    <property type="entry name" value="NAD(P)-binding Rossmann-like Domain"/>
    <property type="match status" value="1"/>
</dbReference>
<dbReference type="PANTHER" id="PTHR43833">
    <property type="entry name" value="POTASSIUM CHANNEL PROTEIN 2-RELATED-RELATED"/>
    <property type="match status" value="1"/>
</dbReference>
<dbReference type="Gene3D" id="3.30.70.1450">
    <property type="entry name" value="Regulator of K+ conductance, C-terminal domain"/>
    <property type="match status" value="1"/>
</dbReference>
<dbReference type="Pfam" id="PF02080">
    <property type="entry name" value="TrkA_C"/>
    <property type="match status" value="1"/>
</dbReference>
<dbReference type="InterPro" id="IPR003148">
    <property type="entry name" value="RCK_N"/>
</dbReference>
<dbReference type="SUPFAM" id="SSF116726">
    <property type="entry name" value="TrkA C-terminal domain-like"/>
    <property type="match status" value="1"/>
</dbReference>
<accession>A0A1G7L0W0</accession>
<dbReference type="Proteomes" id="UP000198994">
    <property type="component" value="Unassembled WGS sequence"/>
</dbReference>
<dbReference type="AlphaFoldDB" id="A0A1G7L0W0"/>
<dbReference type="InterPro" id="IPR036291">
    <property type="entry name" value="NAD(P)-bd_dom_sf"/>
</dbReference>
<evidence type="ECO:0000259" key="2">
    <source>
        <dbReference type="PROSITE" id="PS51202"/>
    </source>
</evidence>